<dbReference type="GO" id="GO:0071949">
    <property type="term" value="F:FAD binding"/>
    <property type="evidence" value="ECO:0007669"/>
    <property type="project" value="InterPro"/>
</dbReference>
<evidence type="ECO:0000256" key="6">
    <source>
        <dbReference type="SAM" id="MobiDB-lite"/>
    </source>
</evidence>
<evidence type="ECO:0000313" key="9">
    <source>
        <dbReference type="Proteomes" id="UP000031575"/>
    </source>
</evidence>
<gene>
    <name evidence="8" type="ORF">SPBR_07283</name>
</gene>
<keyword evidence="2" id="KW-0285">Flavoprotein</keyword>
<keyword evidence="5" id="KW-0503">Monooxygenase</keyword>
<dbReference type="SUPFAM" id="SSF51905">
    <property type="entry name" value="FAD/NAD(P)-binding domain"/>
    <property type="match status" value="1"/>
</dbReference>
<evidence type="ECO:0000256" key="4">
    <source>
        <dbReference type="ARBA" id="ARBA00023002"/>
    </source>
</evidence>
<feature type="compositionally biased region" description="Low complexity" evidence="6">
    <location>
        <begin position="13"/>
        <end position="24"/>
    </location>
</feature>
<dbReference type="HOGENOM" id="CLU_009665_19_3_1"/>
<dbReference type="OrthoDB" id="16820at2759"/>
<evidence type="ECO:0000256" key="5">
    <source>
        <dbReference type="ARBA" id="ARBA00023033"/>
    </source>
</evidence>
<keyword evidence="4" id="KW-0560">Oxidoreductase</keyword>
<dbReference type="GeneID" id="63680458"/>
<evidence type="ECO:0000259" key="7">
    <source>
        <dbReference type="Pfam" id="PF01494"/>
    </source>
</evidence>
<dbReference type="InterPro" id="IPR002938">
    <property type="entry name" value="FAD-bd"/>
</dbReference>
<keyword evidence="3" id="KW-0274">FAD</keyword>
<dbReference type="InterPro" id="IPR036188">
    <property type="entry name" value="FAD/NAD-bd_sf"/>
</dbReference>
<sequence length="452" mass="48926">MTAQDLPAHGVLPSTNGTSASPAPSTSPSPPLHVVVVGAGIGGLLAAIGLRFDGHRVTVLDQASSFGEVGAGMRIPPNSFKLLHRWGIDLTYMKKTYSNGNRFLCYDDGRVIADMPHGIPEWDFGGSYLMVHRADYHAVLLVKARELGVDVQASRRVDGYDWDAPAAILSDGTAVQGDLLVVADGVQSKAREAFQGHALPPVDTGDISYRVLVPGQDMLSDPAMRDLVSQPWVSSWCGPDAHVIGYPVRGGEIYNVVFCVSEATMHDQKLAENETKLVIADNAELVERFAAWEPRVRTLAALAGKGFLKWRLYDLDMVDHWAHPSGKAVLLGDAAHPMLPYMASGAAMACEDAAVLRTALRGATPATLRDAISTYERVRQPRASALQRWGRQLQASYHLPDGRQQQERDAAMVQDNDANPIYWGHGARRDWLFGYDAEGATNAAVQAGAAKQ</sequence>
<dbReference type="PANTHER" id="PTHR13789">
    <property type="entry name" value="MONOOXYGENASE"/>
    <property type="match status" value="1"/>
</dbReference>
<protein>
    <submittedName>
        <fullName evidence="8">Salicylate hydroxylase</fullName>
    </submittedName>
</protein>
<dbReference type="RefSeq" id="XP_040616564.1">
    <property type="nucleotide sequence ID" value="XM_040765537.1"/>
</dbReference>
<dbReference type="VEuPathDB" id="FungiDB:SPBR_07283"/>
<comment type="similarity">
    <text evidence="1">Belongs to the paxM FAD-dependent monooxygenase family.</text>
</comment>
<name>A0A0C2EQD8_9PEZI</name>
<feature type="region of interest" description="Disordered" evidence="6">
    <location>
        <begin position="1"/>
        <end position="29"/>
    </location>
</feature>
<dbReference type="AlphaFoldDB" id="A0A0C2EQD8"/>
<evidence type="ECO:0000313" key="8">
    <source>
        <dbReference type="EMBL" id="KIH88554.1"/>
    </source>
</evidence>
<evidence type="ECO:0000256" key="3">
    <source>
        <dbReference type="ARBA" id="ARBA00022827"/>
    </source>
</evidence>
<dbReference type="EMBL" id="AWTV01000009">
    <property type="protein sequence ID" value="KIH88554.1"/>
    <property type="molecule type" value="Genomic_DNA"/>
</dbReference>
<comment type="caution">
    <text evidence="8">The sequence shown here is derived from an EMBL/GenBank/DDBJ whole genome shotgun (WGS) entry which is preliminary data.</text>
</comment>
<keyword evidence="9" id="KW-1185">Reference proteome</keyword>
<dbReference type="Gene3D" id="3.50.50.60">
    <property type="entry name" value="FAD/NAD(P)-binding domain"/>
    <property type="match status" value="1"/>
</dbReference>
<dbReference type="SUPFAM" id="SSF54373">
    <property type="entry name" value="FAD-linked reductases, C-terminal domain"/>
    <property type="match status" value="1"/>
</dbReference>
<dbReference type="InterPro" id="IPR050493">
    <property type="entry name" value="FAD-dep_Monooxygenase_BioMet"/>
</dbReference>
<organism evidence="8 9">
    <name type="scientific">Sporothrix brasiliensis 5110</name>
    <dbReference type="NCBI Taxonomy" id="1398154"/>
    <lineage>
        <taxon>Eukaryota</taxon>
        <taxon>Fungi</taxon>
        <taxon>Dikarya</taxon>
        <taxon>Ascomycota</taxon>
        <taxon>Pezizomycotina</taxon>
        <taxon>Sordariomycetes</taxon>
        <taxon>Sordariomycetidae</taxon>
        <taxon>Ophiostomatales</taxon>
        <taxon>Ophiostomataceae</taxon>
        <taxon>Sporothrix</taxon>
    </lineage>
</organism>
<dbReference type="PANTHER" id="PTHR13789:SF147">
    <property type="entry name" value="PUTATIVE (AFU_ORTHOLOGUE AFUA_2G01950)-RELATED"/>
    <property type="match status" value="1"/>
</dbReference>
<evidence type="ECO:0000256" key="1">
    <source>
        <dbReference type="ARBA" id="ARBA00007992"/>
    </source>
</evidence>
<evidence type="ECO:0000256" key="2">
    <source>
        <dbReference type="ARBA" id="ARBA00022630"/>
    </source>
</evidence>
<dbReference type="Proteomes" id="UP000031575">
    <property type="component" value="Unassembled WGS sequence"/>
</dbReference>
<accession>A0A0C2EQD8</accession>
<dbReference type="PRINTS" id="PR00420">
    <property type="entry name" value="RNGMNOXGNASE"/>
</dbReference>
<dbReference type="Pfam" id="PF01494">
    <property type="entry name" value="FAD_binding_3"/>
    <property type="match status" value="1"/>
</dbReference>
<proteinExistence type="inferred from homology"/>
<reference evidence="8 9" key="1">
    <citation type="journal article" date="2014" name="BMC Genomics">
        <title>Comparative genomics of the major fungal agents of human and animal Sporotrichosis: Sporothrix schenckii and Sporothrix brasiliensis.</title>
        <authorList>
            <person name="Teixeira M.M."/>
            <person name="de Almeida L.G."/>
            <person name="Kubitschek-Barreira P."/>
            <person name="Alves F.L."/>
            <person name="Kioshima E.S."/>
            <person name="Abadio A.K."/>
            <person name="Fernandes L."/>
            <person name="Derengowski L.S."/>
            <person name="Ferreira K.S."/>
            <person name="Souza R.C."/>
            <person name="Ruiz J.C."/>
            <person name="de Andrade N.C."/>
            <person name="Paes H.C."/>
            <person name="Nicola A.M."/>
            <person name="Albuquerque P."/>
            <person name="Gerber A.L."/>
            <person name="Martins V.P."/>
            <person name="Peconick L.D."/>
            <person name="Neto A.V."/>
            <person name="Chaucanez C.B."/>
            <person name="Silva P.A."/>
            <person name="Cunha O.L."/>
            <person name="de Oliveira F.F."/>
            <person name="dos Santos T.C."/>
            <person name="Barros A.L."/>
            <person name="Soares M.A."/>
            <person name="de Oliveira L.M."/>
            <person name="Marini M.M."/>
            <person name="Villalobos-Duno H."/>
            <person name="Cunha M.M."/>
            <person name="de Hoog S."/>
            <person name="da Silveira J.F."/>
            <person name="Henrissat B."/>
            <person name="Nino-Vega G.A."/>
            <person name="Cisalpino P.S."/>
            <person name="Mora-Montes H.M."/>
            <person name="Almeida S.R."/>
            <person name="Stajich J.E."/>
            <person name="Lopes-Bezerra L.M."/>
            <person name="Vasconcelos A.T."/>
            <person name="Felipe M.S."/>
        </authorList>
    </citation>
    <scope>NUCLEOTIDE SEQUENCE [LARGE SCALE GENOMIC DNA]</scope>
    <source>
        <strain evidence="8 9">5110</strain>
    </source>
</reference>
<dbReference type="GO" id="GO:0004497">
    <property type="term" value="F:monooxygenase activity"/>
    <property type="evidence" value="ECO:0007669"/>
    <property type="project" value="UniProtKB-KW"/>
</dbReference>
<feature type="domain" description="FAD-binding" evidence="7">
    <location>
        <begin position="33"/>
        <end position="388"/>
    </location>
</feature>